<proteinExistence type="predicted"/>
<feature type="transmembrane region" description="Helical" evidence="4">
    <location>
        <begin position="366"/>
        <end position="390"/>
    </location>
</feature>
<keyword evidence="2" id="KW-0677">Repeat</keyword>
<sequence>MVTKSETESNGVKGLSFHSKRPWILASLRSGFIHLWDYRMATLIHLFHEHNGPVRGLHFHKSHTRFSSPEGSECDDCKIKTVSVWDIGALRKKTESPADGILRLYRMIADFFGGFDAVVKYVLDGHGRGVKWVSFHPTLPLIVSGADDCQLKVWRMNGTKAWEVEGTWTVFLVFCFIQGRRSLYQIQKTRANLLAAGHDSGMIVFKLERERPAFSVSGDSVLYVKDWFLPTFEYSTQKDTQLMPIRRPGSNTTAEVTQIAIEHFVSIIHTIPLPAVERRRDVDEVKEMLIRAKEYILGLRIDLKRREVKDDPVREQELAALFTHCKLEVSHLRVALASAMFVCYNAKNLSAAANYDEMIPLYNKRLCLFSSAIPISATGFTVLGIVNKLLTVVINLVIWDKHSTVVGTIGLLICMGGGIMYQRSTSGKPKPASREGAQQADEEQQKLLEMQCIEENGEGERAVTQVGDGKS</sequence>
<comment type="caution">
    <text evidence="6">The sequence shown here is derived from an EMBL/GenBank/DDBJ whole genome shotgun (WGS) entry which is preliminary data.</text>
</comment>
<dbReference type="GO" id="GO:0006886">
    <property type="term" value="P:intracellular protein transport"/>
    <property type="evidence" value="ECO:0007669"/>
    <property type="project" value="InterPro"/>
</dbReference>
<dbReference type="PANTHER" id="PTHR19876">
    <property type="entry name" value="COATOMER"/>
    <property type="match status" value="1"/>
</dbReference>
<evidence type="ECO:0000259" key="5">
    <source>
        <dbReference type="Pfam" id="PF06957"/>
    </source>
</evidence>
<reference evidence="6" key="2">
    <citation type="submission" date="2020-08" db="EMBL/GenBank/DDBJ databases">
        <title>Plant Genome Project.</title>
        <authorList>
            <person name="Zhang R.-G."/>
        </authorList>
    </citation>
    <scope>NUCLEOTIDE SEQUENCE</scope>
    <source>
        <strain evidence="6">Huo1</strain>
        <tissue evidence="6">Leaf</tissue>
    </source>
</reference>
<dbReference type="Proteomes" id="UP000298416">
    <property type="component" value="Unassembled WGS sequence"/>
</dbReference>
<keyword evidence="4" id="KW-1133">Transmembrane helix</keyword>
<accession>A0A8X8Y0Y1</accession>
<evidence type="ECO:0000313" key="6">
    <source>
        <dbReference type="EMBL" id="KAG6422659.1"/>
    </source>
</evidence>
<dbReference type="PROSITE" id="PS50082">
    <property type="entry name" value="WD_REPEATS_2"/>
    <property type="match status" value="1"/>
</dbReference>
<dbReference type="PANTHER" id="PTHR19876:SF1">
    <property type="entry name" value="COATOMER SUBUNIT ALPHA"/>
    <property type="match status" value="1"/>
</dbReference>
<dbReference type="GO" id="GO:0006890">
    <property type="term" value="P:retrograde vesicle-mediated transport, Golgi to endoplasmic reticulum"/>
    <property type="evidence" value="ECO:0007669"/>
    <property type="project" value="TreeGrafter"/>
</dbReference>
<protein>
    <recommendedName>
        <fullName evidence="5">Coatomer alpha subunit C-terminal domain-containing protein</fullName>
    </recommendedName>
</protein>
<evidence type="ECO:0000256" key="2">
    <source>
        <dbReference type="ARBA" id="ARBA00022737"/>
    </source>
</evidence>
<feature type="transmembrane region" description="Helical" evidence="4">
    <location>
        <begin position="402"/>
        <end position="421"/>
    </location>
</feature>
<keyword evidence="7" id="KW-1185">Reference proteome</keyword>
<keyword evidence="4" id="KW-0812">Transmembrane</keyword>
<dbReference type="InterPro" id="IPR036322">
    <property type="entry name" value="WD40_repeat_dom_sf"/>
</dbReference>
<keyword evidence="1 3" id="KW-0853">WD repeat</keyword>
<evidence type="ECO:0000256" key="4">
    <source>
        <dbReference type="SAM" id="Phobius"/>
    </source>
</evidence>
<dbReference type="InterPro" id="IPR050844">
    <property type="entry name" value="Coatomer_complex_subunit"/>
</dbReference>
<name>A0A8X8Y0Y1_SALSN</name>
<dbReference type="GO" id="GO:0030126">
    <property type="term" value="C:COPI vesicle coat"/>
    <property type="evidence" value="ECO:0007669"/>
    <property type="project" value="InterPro"/>
</dbReference>
<evidence type="ECO:0000313" key="7">
    <source>
        <dbReference type="Proteomes" id="UP000298416"/>
    </source>
</evidence>
<evidence type="ECO:0000256" key="1">
    <source>
        <dbReference type="ARBA" id="ARBA00022574"/>
    </source>
</evidence>
<dbReference type="SUPFAM" id="SSF50978">
    <property type="entry name" value="WD40 repeat-like"/>
    <property type="match status" value="1"/>
</dbReference>
<dbReference type="Pfam" id="PF00400">
    <property type="entry name" value="WD40"/>
    <property type="match status" value="2"/>
</dbReference>
<dbReference type="PROSITE" id="PS50294">
    <property type="entry name" value="WD_REPEATS_REGION"/>
    <property type="match status" value="1"/>
</dbReference>
<dbReference type="GO" id="GO:0006888">
    <property type="term" value="P:endoplasmic reticulum to Golgi vesicle-mediated transport"/>
    <property type="evidence" value="ECO:0007669"/>
    <property type="project" value="TreeGrafter"/>
</dbReference>
<dbReference type="InterPro" id="IPR015943">
    <property type="entry name" value="WD40/YVTN_repeat-like_dom_sf"/>
</dbReference>
<dbReference type="InterPro" id="IPR010714">
    <property type="entry name" value="Coatomer_asu_C"/>
</dbReference>
<dbReference type="Pfam" id="PF06957">
    <property type="entry name" value="COPI_C"/>
    <property type="match status" value="1"/>
</dbReference>
<gene>
    <name evidence="6" type="ORF">SASPL_113036</name>
</gene>
<dbReference type="InterPro" id="IPR001680">
    <property type="entry name" value="WD40_rpt"/>
</dbReference>
<dbReference type="SMART" id="SM00320">
    <property type="entry name" value="WD40"/>
    <property type="match status" value="3"/>
</dbReference>
<feature type="domain" description="Coatomer alpha subunit C-terminal" evidence="5">
    <location>
        <begin position="253"/>
        <end position="356"/>
    </location>
</feature>
<dbReference type="GO" id="GO:0005198">
    <property type="term" value="F:structural molecule activity"/>
    <property type="evidence" value="ECO:0007669"/>
    <property type="project" value="InterPro"/>
</dbReference>
<feature type="repeat" description="WD" evidence="3">
    <location>
        <begin position="123"/>
        <end position="157"/>
    </location>
</feature>
<dbReference type="GO" id="GO:0006891">
    <property type="term" value="P:intra-Golgi vesicle-mediated transport"/>
    <property type="evidence" value="ECO:0007669"/>
    <property type="project" value="TreeGrafter"/>
</dbReference>
<dbReference type="EMBL" id="PNBA02000005">
    <property type="protein sequence ID" value="KAG6422659.1"/>
    <property type="molecule type" value="Genomic_DNA"/>
</dbReference>
<dbReference type="AlphaFoldDB" id="A0A8X8Y0Y1"/>
<dbReference type="Gene3D" id="2.130.10.10">
    <property type="entry name" value="YVTN repeat-like/Quinoprotein amine dehydrogenase"/>
    <property type="match status" value="2"/>
</dbReference>
<evidence type="ECO:0000256" key="3">
    <source>
        <dbReference type="PROSITE-ProRule" id="PRU00221"/>
    </source>
</evidence>
<keyword evidence="4" id="KW-0472">Membrane</keyword>
<organism evidence="6">
    <name type="scientific">Salvia splendens</name>
    <name type="common">Scarlet sage</name>
    <dbReference type="NCBI Taxonomy" id="180675"/>
    <lineage>
        <taxon>Eukaryota</taxon>
        <taxon>Viridiplantae</taxon>
        <taxon>Streptophyta</taxon>
        <taxon>Embryophyta</taxon>
        <taxon>Tracheophyta</taxon>
        <taxon>Spermatophyta</taxon>
        <taxon>Magnoliopsida</taxon>
        <taxon>eudicotyledons</taxon>
        <taxon>Gunneridae</taxon>
        <taxon>Pentapetalae</taxon>
        <taxon>asterids</taxon>
        <taxon>lamiids</taxon>
        <taxon>Lamiales</taxon>
        <taxon>Lamiaceae</taxon>
        <taxon>Nepetoideae</taxon>
        <taxon>Mentheae</taxon>
        <taxon>Salviinae</taxon>
        <taxon>Salvia</taxon>
        <taxon>Salvia subgen. Calosphace</taxon>
        <taxon>core Calosphace</taxon>
    </lineage>
</organism>
<reference evidence="6" key="1">
    <citation type="submission" date="2018-01" db="EMBL/GenBank/DDBJ databases">
        <authorList>
            <person name="Mao J.F."/>
        </authorList>
    </citation>
    <scope>NUCLEOTIDE SEQUENCE</scope>
    <source>
        <strain evidence="6">Huo1</strain>
        <tissue evidence="6">Leaf</tissue>
    </source>
</reference>